<proteinExistence type="predicted"/>
<evidence type="ECO:0000256" key="1">
    <source>
        <dbReference type="SAM" id="MobiDB-lite"/>
    </source>
</evidence>
<feature type="compositionally biased region" description="Basic and acidic residues" evidence="1">
    <location>
        <begin position="103"/>
        <end position="114"/>
    </location>
</feature>
<evidence type="ECO:0000313" key="3">
    <source>
        <dbReference type="Proteomes" id="UP001227101"/>
    </source>
</evidence>
<dbReference type="Proteomes" id="UP001227101">
    <property type="component" value="Chromosome"/>
</dbReference>
<gene>
    <name evidence="2" type="ORF">QP939_19825</name>
</gene>
<organism evidence="2 3">
    <name type="scientific">Amycolatopsis nalaikhensis</name>
    <dbReference type="NCBI Taxonomy" id="715472"/>
    <lineage>
        <taxon>Bacteria</taxon>
        <taxon>Bacillati</taxon>
        <taxon>Actinomycetota</taxon>
        <taxon>Actinomycetes</taxon>
        <taxon>Pseudonocardiales</taxon>
        <taxon>Pseudonocardiaceae</taxon>
        <taxon>Amycolatopsis</taxon>
    </lineage>
</organism>
<sequence length="147" mass="16130">MRKTQRRHGLLGMLVRAGWKPRRRTWTVPCRDRAGRRVHAEILIAERGPALAIGSTVAVLNPMDAGRLRAALREAIDLYARLDGATREGAPTPRRHPGPLPTPHREVPGGRHTADTATAGPVLLREDDDEPTGRHARRATLLDSEAA</sequence>
<protein>
    <submittedName>
        <fullName evidence="2">Uncharacterized protein</fullName>
    </submittedName>
</protein>
<dbReference type="EMBL" id="CP127173">
    <property type="protein sequence ID" value="WIV60697.1"/>
    <property type="molecule type" value="Genomic_DNA"/>
</dbReference>
<feature type="region of interest" description="Disordered" evidence="1">
    <location>
        <begin position="84"/>
        <end position="147"/>
    </location>
</feature>
<evidence type="ECO:0000313" key="2">
    <source>
        <dbReference type="EMBL" id="WIV60697.1"/>
    </source>
</evidence>
<accession>A0ABY8XY80</accession>
<name>A0ABY8XY80_9PSEU</name>
<dbReference type="RefSeq" id="WP_285458306.1">
    <property type="nucleotide sequence ID" value="NZ_CP127173.1"/>
</dbReference>
<reference evidence="2 3" key="1">
    <citation type="submission" date="2023-06" db="EMBL/GenBank/DDBJ databases">
        <authorList>
            <person name="Oyuntsetseg B."/>
            <person name="Kim S.B."/>
        </authorList>
    </citation>
    <scope>NUCLEOTIDE SEQUENCE [LARGE SCALE GENOMIC DNA]</scope>
    <source>
        <strain evidence="2 3">2-2</strain>
    </source>
</reference>
<keyword evidence="3" id="KW-1185">Reference proteome</keyword>